<organism evidence="2 3">
    <name type="scientific">Rubellicoccus peritrichatus</name>
    <dbReference type="NCBI Taxonomy" id="3080537"/>
    <lineage>
        <taxon>Bacteria</taxon>
        <taxon>Pseudomonadati</taxon>
        <taxon>Verrucomicrobiota</taxon>
        <taxon>Opitutia</taxon>
        <taxon>Puniceicoccales</taxon>
        <taxon>Cerasicoccaceae</taxon>
        <taxon>Rubellicoccus</taxon>
    </lineage>
</organism>
<proteinExistence type="predicted"/>
<keyword evidence="1" id="KW-1133">Transmembrane helix</keyword>
<evidence type="ECO:0000256" key="1">
    <source>
        <dbReference type="SAM" id="Phobius"/>
    </source>
</evidence>
<keyword evidence="1" id="KW-0812">Transmembrane</keyword>
<evidence type="ECO:0000313" key="2">
    <source>
        <dbReference type="EMBL" id="WOO39662.1"/>
    </source>
</evidence>
<keyword evidence="1" id="KW-0472">Membrane</keyword>
<dbReference type="AlphaFoldDB" id="A0AAQ3QUF7"/>
<dbReference type="EMBL" id="CP136920">
    <property type="protein sequence ID" value="WOO39662.1"/>
    <property type="molecule type" value="Genomic_DNA"/>
</dbReference>
<reference evidence="2 3" key="1">
    <citation type="submission" date="2023-10" db="EMBL/GenBank/DDBJ databases">
        <title>Rubellicoccus peritrichatus gen. nov., sp. nov., isolated from an algae of coral reef tank.</title>
        <authorList>
            <person name="Luo J."/>
        </authorList>
    </citation>
    <scope>NUCLEOTIDE SEQUENCE [LARGE SCALE GENOMIC DNA]</scope>
    <source>
        <strain evidence="2 3">CR14</strain>
    </source>
</reference>
<evidence type="ECO:0000313" key="3">
    <source>
        <dbReference type="Proteomes" id="UP001304300"/>
    </source>
</evidence>
<dbReference type="Proteomes" id="UP001304300">
    <property type="component" value="Chromosome"/>
</dbReference>
<dbReference type="KEGG" id="puo:RZN69_13645"/>
<gene>
    <name evidence="2" type="ORF">RZN69_13645</name>
</gene>
<protein>
    <submittedName>
        <fullName evidence="2">Uncharacterized protein</fullName>
    </submittedName>
</protein>
<feature type="transmembrane region" description="Helical" evidence="1">
    <location>
        <begin position="33"/>
        <end position="51"/>
    </location>
</feature>
<name>A0AAQ3QUF7_9BACT</name>
<keyword evidence="3" id="KW-1185">Reference proteome</keyword>
<dbReference type="RefSeq" id="WP_317831636.1">
    <property type="nucleotide sequence ID" value="NZ_CP136920.1"/>
</dbReference>
<accession>A0AAQ3QUF7</accession>
<sequence>MSKHNCRFCNHDLPEGARKCPSCKRGQTAYVDYLALFTIGCVLILVGYMLFKPESEPEPYKIEKTTVVIDQPTVVIRKKTVPSPRTYFAKPKTQTPTSKTTKTSIETVKPWKVTPKPVETEQYQDTKFLQELGDFPYYVAERRWNSQTKSFDFFRKGMHGAEPTDSRDIRRYMISEHQNNYPTPQSGCGPTALLNLYVWYSKFGLIQEKIRHSNPKRYKQLKFREIDRKISEIKGQARSPYGGTNTLEQVIAIDEIVQDNSKNPLRVHFEYTEPPLKTSDFLNITRNFRSGILSVQPKDSRTGRMMGNHAVLVIRGDTAGKITVSNWGEFQHGRLVNKPDGQWFIPDDTTQHSLKINKLTTLIPFVPKA</sequence>